<dbReference type="Gene3D" id="3.40.50.2000">
    <property type="entry name" value="Glycogen Phosphorylase B"/>
    <property type="match status" value="1"/>
</dbReference>
<evidence type="ECO:0000313" key="2">
    <source>
        <dbReference type="Proteomes" id="UP000092504"/>
    </source>
</evidence>
<accession>A0A1B8NZ59</accession>
<protein>
    <recommendedName>
        <fullName evidence="3">Glycosyl transferases group 1</fullName>
    </recommendedName>
</protein>
<dbReference type="Proteomes" id="UP000092504">
    <property type="component" value="Unassembled WGS sequence"/>
</dbReference>
<evidence type="ECO:0000313" key="1">
    <source>
        <dbReference type="EMBL" id="OBX35260.1"/>
    </source>
</evidence>
<name>A0A1B8NZ59_HALEL</name>
<dbReference type="AlphaFoldDB" id="A0A1B8NZ59"/>
<organism evidence="1 2">
    <name type="scientific">Halomonas elongata</name>
    <dbReference type="NCBI Taxonomy" id="2746"/>
    <lineage>
        <taxon>Bacteria</taxon>
        <taxon>Pseudomonadati</taxon>
        <taxon>Pseudomonadota</taxon>
        <taxon>Gammaproteobacteria</taxon>
        <taxon>Oceanospirillales</taxon>
        <taxon>Halomonadaceae</taxon>
        <taxon>Halomonas</taxon>
    </lineage>
</organism>
<evidence type="ECO:0008006" key="3">
    <source>
        <dbReference type="Google" id="ProtNLM"/>
    </source>
</evidence>
<sequence>MLGHRDNPYPYMARSRALLLSSDYEGFALVLAEALSWAFPSSAPTAHVARRKFLATA</sequence>
<comment type="caution">
    <text evidence="1">The sequence shown here is derived from an EMBL/GenBank/DDBJ whole genome shotgun (WGS) entry which is preliminary data.</text>
</comment>
<reference evidence="1 2" key="1">
    <citation type="submission" date="2016-06" db="EMBL/GenBank/DDBJ databases">
        <title>Genome sequence of halotolerant plant growth promoting strain of Halomonas elongata HEK1 isolated from salterns of Rann of Kutch, Gujarat, India.</title>
        <authorList>
            <person name="Gaba S."/>
            <person name="Singh R.N."/>
            <person name="Abrol S."/>
            <person name="Kaushik R."/>
            <person name="Saxena A.K."/>
        </authorList>
    </citation>
    <scope>NUCLEOTIDE SEQUENCE [LARGE SCALE GENOMIC DNA]</scope>
    <source>
        <strain evidence="1 2">HEK1</strain>
    </source>
</reference>
<dbReference type="SUPFAM" id="SSF53756">
    <property type="entry name" value="UDP-Glycosyltransferase/glycogen phosphorylase"/>
    <property type="match status" value="1"/>
</dbReference>
<proteinExistence type="predicted"/>
<dbReference type="PATRIC" id="fig|2746.7.peg.4458"/>
<gene>
    <name evidence="1" type="ORF">A8U91_04332</name>
</gene>
<dbReference type="EMBL" id="MAJD01000002">
    <property type="protein sequence ID" value="OBX35260.1"/>
    <property type="molecule type" value="Genomic_DNA"/>
</dbReference>